<feature type="domain" description="EAL" evidence="1">
    <location>
        <begin position="109"/>
        <end position="360"/>
    </location>
</feature>
<dbReference type="PANTHER" id="PTHR33121:SF15">
    <property type="entry name" value="BLUE LIGHT- AND TEMPERATURE-REGULATED ANTIREPRESSOR BLUF"/>
    <property type="match status" value="1"/>
</dbReference>
<name>A0A0W1A5Q6_9GAMM</name>
<dbReference type="SMART" id="SM00052">
    <property type="entry name" value="EAL"/>
    <property type="match status" value="1"/>
</dbReference>
<dbReference type="AlphaFoldDB" id="A0A0W1A5Q6"/>
<dbReference type="OrthoDB" id="1673646at2"/>
<dbReference type="PATRIC" id="fig|45076.6.peg.2082"/>
<dbReference type="RefSeq" id="WP_058493690.1">
    <property type="nucleotide sequence ID" value="NZ_CBCRUR010000003.1"/>
</dbReference>
<dbReference type="PROSITE" id="PS50883">
    <property type="entry name" value="EAL"/>
    <property type="match status" value="1"/>
</dbReference>
<dbReference type="STRING" id="45076.Lwor_1910"/>
<dbReference type="InterPro" id="IPR001633">
    <property type="entry name" value="EAL_dom"/>
</dbReference>
<dbReference type="EMBL" id="LNZC01000027">
    <property type="protein sequence ID" value="KTD76685.1"/>
    <property type="molecule type" value="Genomic_DNA"/>
</dbReference>
<dbReference type="Proteomes" id="UP000054662">
    <property type="component" value="Unassembled WGS sequence"/>
</dbReference>
<evidence type="ECO:0000313" key="2">
    <source>
        <dbReference type="EMBL" id="KTD76685.1"/>
    </source>
</evidence>
<dbReference type="GO" id="GO:0071111">
    <property type="term" value="F:cyclic-guanylate-specific phosphodiesterase activity"/>
    <property type="evidence" value="ECO:0007669"/>
    <property type="project" value="InterPro"/>
</dbReference>
<organism evidence="2 3">
    <name type="scientific">Legionella worsleiensis</name>
    <dbReference type="NCBI Taxonomy" id="45076"/>
    <lineage>
        <taxon>Bacteria</taxon>
        <taxon>Pseudomonadati</taxon>
        <taxon>Pseudomonadota</taxon>
        <taxon>Gammaproteobacteria</taxon>
        <taxon>Legionellales</taxon>
        <taxon>Legionellaceae</taxon>
        <taxon>Legionella</taxon>
    </lineage>
</organism>
<protein>
    <submittedName>
        <fullName evidence="2">Signal transduction protein (EAL/GGDEF domain protein)</fullName>
    </submittedName>
</protein>
<keyword evidence="3" id="KW-1185">Reference proteome</keyword>
<dbReference type="Pfam" id="PF00563">
    <property type="entry name" value="EAL"/>
    <property type="match status" value="1"/>
</dbReference>
<dbReference type="InterPro" id="IPR050706">
    <property type="entry name" value="Cyclic-di-GMP_PDE-like"/>
</dbReference>
<reference evidence="2 3" key="1">
    <citation type="submission" date="2015-11" db="EMBL/GenBank/DDBJ databases">
        <title>Genomic analysis of 38 Legionella species identifies large and diverse effector repertoires.</title>
        <authorList>
            <person name="Burstein D."/>
            <person name="Amaro F."/>
            <person name="Zusman T."/>
            <person name="Lifshitz Z."/>
            <person name="Cohen O."/>
            <person name="Gilbert J.A."/>
            <person name="Pupko T."/>
            <person name="Shuman H.A."/>
            <person name="Segal G."/>
        </authorList>
    </citation>
    <scope>NUCLEOTIDE SEQUENCE [LARGE SCALE GENOMIC DNA]</scope>
    <source>
        <strain evidence="2 3">ATCC 49508</strain>
    </source>
</reference>
<dbReference type="InterPro" id="IPR035919">
    <property type="entry name" value="EAL_sf"/>
</dbReference>
<dbReference type="PANTHER" id="PTHR33121">
    <property type="entry name" value="CYCLIC DI-GMP PHOSPHODIESTERASE PDEF"/>
    <property type="match status" value="1"/>
</dbReference>
<dbReference type="SUPFAM" id="SSF141868">
    <property type="entry name" value="EAL domain-like"/>
    <property type="match status" value="1"/>
</dbReference>
<accession>A0A0W1A5Q6</accession>
<comment type="caution">
    <text evidence="2">The sequence shown here is derived from an EMBL/GenBank/DDBJ whole genome shotgun (WGS) entry which is preliminary data.</text>
</comment>
<sequence length="360" mass="40784">MPCQKCDSTAAYRLSGVYQLLVSPPRGHSYSKLARYLTEKNYDVRLHDGSVIELIFAAEQAQNIGQDLERCFSQAELEDSKAALLPLDIVDKSIEKILGHTQSLKKTVGLCLSQWLISLIEGHKLLTFCQPIVHKDTLKPYGFECLLRGKSGDTIFPPSDLFGAAKSSDMLFLLDKTARVCHIENMSKINISSQKIFINFNPTSIYDPFFCLKTTTQTLKNTSIQPSQIVFEVTESEEVRDKKHLLNIIGFYRQQGYQVALDDLGSGYSSLNLLSELKPDFVKLDQDLVRQIHLHEFKQIILEKICDMATKLKVKIICEGIESADELHIIKDYSIDFYQGFLFAKPMPVESVPEYLKKTA</sequence>
<proteinExistence type="predicted"/>
<dbReference type="Gene3D" id="3.20.20.450">
    <property type="entry name" value="EAL domain"/>
    <property type="match status" value="1"/>
</dbReference>
<dbReference type="CDD" id="cd01948">
    <property type="entry name" value="EAL"/>
    <property type="match status" value="1"/>
</dbReference>
<evidence type="ECO:0000313" key="3">
    <source>
        <dbReference type="Proteomes" id="UP000054662"/>
    </source>
</evidence>
<evidence type="ECO:0000259" key="1">
    <source>
        <dbReference type="PROSITE" id="PS50883"/>
    </source>
</evidence>
<gene>
    <name evidence="2" type="ORF">Lwor_1910</name>
</gene>